<keyword evidence="7" id="KW-0223">Dioxygenase</keyword>
<evidence type="ECO:0000259" key="6">
    <source>
        <dbReference type="PROSITE" id="PS51471"/>
    </source>
</evidence>
<gene>
    <name evidence="7" type="ORF">CJ030_MR7G015331</name>
</gene>
<accession>A0A6A1UXK7</accession>
<dbReference type="Proteomes" id="UP000516437">
    <property type="component" value="Chromosome 7"/>
</dbReference>
<dbReference type="GO" id="GO:0051213">
    <property type="term" value="F:dioxygenase activity"/>
    <property type="evidence" value="ECO:0007669"/>
    <property type="project" value="UniProtKB-KW"/>
</dbReference>
<dbReference type="Pfam" id="PF14226">
    <property type="entry name" value="DIOX_N"/>
    <property type="match status" value="1"/>
</dbReference>
<dbReference type="SMR" id="A0A6A1UXK7"/>
<proteinExistence type="inferred from homology"/>
<sequence>MEVGNDPTIRVQALAEAGLSQVPPQYIQLPHQRPQFNASTTSSCNSNIPPVIDLFYFEPSRRNSVRNSIGRACREWGAFHVTNHGVPTSLLAHIKTVGLTFFEQCPIPDKLKYSCDPSSFASQGYGSRMLLLDKDNPRNEDNVVLDWRDYFDHHTFPLSRRNPSLWPHFPPDYRETVERYADQMKALAQKLMGLISESLGLSSSCIEDAVGELFQNITISYYPPCPQPDLTLGLQTHSDMGAITLLIQDDVGGLQLLNNDQWVTVPPLSDAVLVILADQTEVPIILANFMKVLAPTNRGTEILFLHLAVDSLIPRCHYTVTLGAFHIETHYIVLTIESSTDQVNDKKHSFPIELIITNGKYRSAQHRAITNGAQARLSVATFHDPAKEVKISPASELVNEYCPRYREVLYRDYASSWYTKGPDGKRNIDSLLLN</sequence>
<keyword evidence="8" id="KW-1185">Reference proteome</keyword>
<comment type="caution">
    <text evidence="7">The sequence shown here is derived from an EMBL/GenBank/DDBJ whole genome shotgun (WGS) entry which is preliminary data.</text>
</comment>
<dbReference type="PROSITE" id="PS51471">
    <property type="entry name" value="FE2OG_OXY"/>
    <property type="match status" value="1"/>
</dbReference>
<dbReference type="OrthoDB" id="288590at2759"/>
<dbReference type="PRINTS" id="PR00682">
    <property type="entry name" value="IPNSYNTHASE"/>
</dbReference>
<evidence type="ECO:0000256" key="4">
    <source>
        <dbReference type="ARBA" id="ARBA00023004"/>
    </source>
</evidence>
<evidence type="ECO:0000256" key="1">
    <source>
        <dbReference type="ARBA" id="ARBA00008056"/>
    </source>
</evidence>
<keyword evidence="4 5" id="KW-0408">Iron</keyword>
<dbReference type="Gene3D" id="2.60.120.330">
    <property type="entry name" value="B-lactam Antibiotic, Isopenicillin N Synthase, Chain"/>
    <property type="match status" value="1"/>
</dbReference>
<evidence type="ECO:0000256" key="5">
    <source>
        <dbReference type="RuleBase" id="RU003682"/>
    </source>
</evidence>
<keyword evidence="2 5" id="KW-0479">Metal-binding</keyword>
<evidence type="ECO:0000313" key="7">
    <source>
        <dbReference type="EMBL" id="KAB1204836.1"/>
    </source>
</evidence>
<organism evidence="7 8">
    <name type="scientific">Morella rubra</name>
    <name type="common">Chinese bayberry</name>
    <dbReference type="NCBI Taxonomy" id="262757"/>
    <lineage>
        <taxon>Eukaryota</taxon>
        <taxon>Viridiplantae</taxon>
        <taxon>Streptophyta</taxon>
        <taxon>Embryophyta</taxon>
        <taxon>Tracheophyta</taxon>
        <taxon>Spermatophyta</taxon>
        <taxon>Magnoliopsida</taxon>
        <taxon>eudicotyledons</taxon>
        <taxon>Gunneridae</taxon>
        <taxon>Pentapetalae</taxon>
        <taxon>rosids</taxon>
        <taxon>fabids</taxon>
        <taxon>Fagales</taxon>
        <taxon>Myricaceae</taxon>
        <taxon>Morella</taxon>
    </lineage>
</organism>
<evidence type="ECO:0000256" key="3">
    <source>
        <dbReference type="ARBA" id="ARBA00022896"/>
    </source>
</evidence>
<dbReference type="InterPro" id="IPR044861">
    <property type="entry name" value="IPNS-like_FE2OG_OXY"/>
</dbReference>
<keyword evidence="3" id="KW-0847">Vitamin C</keyword>
<dbReference type="AlphaFoldDB" id="A0A6A1UXK7"/>
<keyword evidence="5" id="KW-0560">Oxidoreductase</keyword>
<dbReference type="SUPFAM" id="SSF51197">
    <property type="entry name" value="Clavaminate synthase-like"/>
    <property type="match status" value="2"/>
</dbReference>
<dbReference type="Pfam" id="PF03171">
    <property type="entry name" value="2OG-FeII_Oxy"/>
    <property type="match status" value="1"/>
</dbReference>
<dbReference type="GO" id="GO:0031418">
    <property type="term" value="F:L-ascorbic acid binding"/>
    <property type="evidence" value="ECO:0007669"/>
    <property type="project" value="UniProtKB-KW"/>
</dbReference>
<dbReference type="InterPro" id="IPR050295">
    <property type="entry name" value="Plant_2OG-oxidoreductases"/>
</dbReference>
<protein>
    <submittedName>
        <fullName evidence="7">Leucoanthocyanidin dioxygenase</fullName>
    </submittedName>
</protein>
<dbReference type="InterPro" id="IPR005123">
    <property type="entry name" value="Oxoglu/Fe-dep_dioxygenase_dom"/>
</dbReference>
<dbReference type="InterPro" id="IPR027443">
    <property type="entry name" value="IPNS-like_sf"/>
</dbReference>
<name>A0A6A1UXK7_9ROSI</name>
<evidence type="ECO:0000313" key="8">
    <source>
        <dbReference type="Proteomes" id="UP000516437"/>
    </source>
</evidence>
<dbReference type="EMBL" id="RXIC02000025">
    <property type="protein sequence ID" value="KAB1204836.1"/>
    <property type="molecule type" value="Genomic_DNA"/>
</dbReference>
<comment type="similarity">
    <text evidence="1 5">Belongs to the iron/ascorbate-dependent oxidoreductase family.</text>
</comment>
<dbReference type="PANTHER" id="PTHR47991">
    <property type="entry name" value="OXOGLUTARATE/IRON-DEPENDENT DIOXYGENASE"/>
    <property type="match status" value="1"/>
</dbReference>
<evidence type="ECO:0000256" key="2">
    <source>
        <dbReference type="ARBA" id="ARBA00022723"/>
    </source>
</evidence>
<feature type="domain" description="Fe2OG dioxygenase" evidence="6">
    <location>
        <begin position="212"/>
        <end position="385"/>
    </location>
</feature>
<reference evidence="7 8" key="1">
    <citation type="journal article" date="2019" name="Plant Biotechnol. J.">
        <title>The red bayberry genome and genetic basis of sex determination.</title>
        <authorList>
            <person name="Jia H.M."/>
            <person name="Jia H.J."/>
            <person name="Cai Q.L."/>
            <person name="Wang Y."/>
            <person name="Zhao H.B."/>
            <person name="Yang W.F."/>
            <person name="Wang G.Y."/>
            <person name="Li Y.H."/>
            <person name="Zhan D.L."/>
            <person name="Shen Y.T."/>
            <person name="Niu Q.F."/>
            <person name="Chang L."/>
            <person name="Qiu J."/>
            <person name="Zhao L."/>
            <person name="Xie H.B."/>
            <person name="Fu W.Y."/>
            <person name="Jin J."/>
            <person name="Li X.W."/>
            <person name="Jiao Y."/>
            <person name="Zhou C.C."/>
            <person name="Tu T."/>
            <person name="Chai C.Y."/>
            <person name="Gao J.L."/>
            <person name="Fan L.J."/>
            <person name="van de Weg E."/>
            <person name="Wang J.Y."/>
            <person name="Gao Z.S."/>
        </authorList>
    </citation>
    <scope>NUCLEOTIDE SEQUENCE [LARGE SCALE GENOMIC DNA]</scope>
    <source>
        <tissue evidence="7">Leaves</tissue>
    </source>
</reference>
<dbReference type="GO" id="GO:0046872">
    <property type="term" value="F:metal ion binding"/>
    <property type="evidence" value="ECO:0007669"/>
    <property type="project" value="UniProtKB-KW"/>
</dbReference>
<dbReference type="InterPro" id="IPR026992">
    <property type="entry name" value="DIOX_N"/>
</dbReference>